<protein>
    <submittedName>
        <fullName evidence="4">Polyadenylate-binding-interacting 11-like</fullName>
    </submittedName>
</protein>
<evidence type="ECO:0000256" key="1">
    <source>
        <dbReference type="PROSITE-ProRule" id="PRU00176"/>
    </source>
</evidence>
<sequence length="421" mass="43748">MQQNYGGAREEGGPPASGGQSLGPVAPLSPDQVLAAQLQALQLGGPAAQPQAVGMPAQQYAGFAAAPAAGAAAGGRGSPSVTNHAAPHQLDAAFLGATDLLARLQMGAAVAAAGVPVGGTSVGLPPDALALQQQAAMAAAVQQQQQQQQQQAGQPGQQGRPGPPGRRRNAAGRRNEEKVRRTIYISDISDAVSEAQLAGFFADCGQLVDCRVCGDPNSSMRFAFIEFVTEEAAQQALSKSGSMLGDFPIRVSSSKTAIVPVNNTYLPRSQEERELVARTIFVGNIDRIVEREQLREFFENLCGPVSKIRLLGDTQHSCKIAFVEFATAESARGALKLSGALLGTLPLRISPSKTPVRIDSRRSGEVQRSAPQQLGLSPAALPTLQAAHPHLSPGQMAHLNPALLMAVAGFNVGGYAPHYAG</sequence>
<reference evidence="4 5" key="1">
    <citation type="journal article" date="2018" name="Plant J.">
        <title>Genome sequences of Chlorella sorokiniana UTEX 1602 and Micractinium conductrix SAG 241.80: implications to maltose excretion by a green alga.</title>
        <authorList>
            <person name="Arriola M.B."/>
            <person name="Velmurugan N."/>
            <person name="Zhang Y."/>
            <person name="Plunkett M.H."/>
            <person name="Hondzo H."/>
            <person name="Barney B.M."/>
        </authorList>
    </citation>
    <scope>NUCLEOTIDE SEQUENCE [LARGE SCALE GENOMIC DNA]</scope>
    <source>
        <strain evidence="5">UTEX 1602</strain>
    </source>
</reference>
<feature type="compositionally biased region" description="Low complexity" evidence="2">
    <location>
        <begin position="141"/>
        <end position="160"/>
    </location>
</feature>
<dbReference type="InterPro" id="IPR034825">
    <property type="entry name" value="CID8-like_RRM2"/>
</dbReference>
<dbReference type="Gene3D" id="3.30.70.330">
    <property type="match status" value="2"/>
</dbReference>
<feature type="region of interest" description="Disordered" evidence="2">
    <location>
        <begin position="1"/>
        <end position="28"/>
    </location>
</feature>
<dbReference type="GO" id="GO:0003723">
    <property type="term" value="F:RNA binding"/>
    <property type="evidence" value="ECO:0007669"/>
    <property type="project" value="UniProtKB-UniRule"/>
</dbReference>
<accession>A0A2P6U100</accession>
<organism evidence="4 5">
    <name type="scientific">Chlorella sorokiniana</name>
    <name type="common">Freshwater green alga</name>
    <dbReference type="NCBI Taxonomy" id="3076"/>
    <lineage>
        <taxon>Eukaryota</taxon>
        <taxon>Viridiplantae</taxon>
        <taxon>Chlorophyta</taxon>
        <taxon>core chlorophytes</taxon>
        <taxon>Trebouxiophyceae</taxon>
        <taxon>Chlorellales</taxon>
        <taxon>Chlorellaceae</taxon>
        <taxon>Chlorella clade</taxon>
        <taxon>Chlorella</taxon>
    </lineage>
</organism>
<keyword evidence="5" id="KW-1185">Reference proteome</keyword>
<dbReference type="InterPro" id="IPR035979">
    <property type="entry name" value="RBD_domain_sf"/>
</dbReference>
<dbReference type="AlphaFoldDB" id="A0A2P6U100"/>
<proteinExistence type="predicted"/>
<keyword evidence="1" id="KW-0694">RNA-binding</keyword>
<evidence type="ECO:0000256" key="2">
    <source>
        <dbReference type="SAM" id="MobiDB-lite"/>
    </source>
</evidence>
<evidence type="ECO:0000313" key="5">
    <source>
        <dbReference type="Proteomes" id="UP000239899"/>
    </source>
</evidence>
<dbReference type="CDD" id="cd12460">
    <property type="entry name" value="RRM2_CID8_like"/>
    <property type="match status" value="1"/>
</dbReference>
<dbReference type="Proteomes" id="UP000239899">
    <property type="component" value="Unassembled WGS sequence"/>
</dbReference>
<dbReference type="PROSITE" id="PS50102">
    <property type="entry name" value="RRM"/>
    <property type="match status" value="2"/>
</dbReference>
<name>A0A2P6U100_CHLSO</name>
<dbReference type="OrthoDB" id="7763451at2759"/>
<gene>
    <name evidence="4" type="ORF">C2E21_1595</name>
</gene>
<dbReference type="PANTHER" id="PTHR32343">
    <property type="entry name" value="SERINE/ARGININE-RICH SPLICING FACTOR"/>
    <property type="match status" value="1"/>
</dbReference>
<feature type="region of interest" description="Disordered" evidence="2">
    <location>
        <begin position="141"/>
        <end position="176"/>
    </location>
</feature>
<dbReference type="InterPro" id="IPR000504">
    <property type="entry name" value="RRM_dom"/>
</dbReference>
<dbReference type="STRING" id="3076.A0A2P6U100"/>
<dbReference type="SUPFAM" id="SSF54928">
    <property type="entry name" value="RNA-binding domain, RBD"/>
    <property type="match status" value="2"/>
</dbReference>
<comment type="caution">
    <text evidence="4">The sequence shown here is derived from an EMBL/GenBank/DDBJ whole genome shotgun (WGS) entry which is preliminary data.</text>
</comment>
<dbReference type="EMBL" id="LHPG02000003">
    <property type="protein sequence ID" value="PRW59995.1"/>
    <property type="molecule type" value="Genomic_DNA"/>
</dbReference>
<evidence type="ECO:0000313" key="4">
    <source>
        <dbReference type="EMBL" id="PRW59995.1"/>
    </source>
</evidence>
<feature type="domain" description="RRM" evidence="3">
    <location>
        <begin position="278"/>
        <end position="354"/>
    </location>
</feature>
<dbReference type="InterPro" id="IPR012677">
    <property type="entry name" value="Nucleotide-bd_a/b_plait_sf"/>
</dbReference>
<evidence type="ECO:0000259" key="3">
    <source>
        <dbReference type="PROSITE" id="PS50102"/>
    </source>
</evidence>
<dbReference type="Pfam" id="PF00076">
    <property type="entry name" value="RRM_1"/>
    <property type="match status" value="2"/>
</dbReference>
<dbReference type="PANTHER" id="PTHR32343:SF22">
    <property type="entry name" value="LD29830P"/>
    <property type="match status" value="1"/>
</dbReference>
<dbReference type="SMART" id="SM00360">
    <property type="entry name" value="RRM"/>
    <property type="match status" value="2"/>
</dbReference>
<feature type="domain" description="RRM" evidence="3">
    <location>
        <begin position="181"/>
        <end position="256"/>
    </location>
</feature>